<dbReference type="Gene3D" id="1.25.40.10">
    <property type="entry name" value="Tetratricopeptide repeat domain"/>
    <property type="match status" value="9"/>
</dbReference>
<evidence type="ECO:0000256" key="4">
    <source>
        <dbReference type="SAM" id="SignalP"/>
    </source>
</evidence>
<feature type="repeat" description="TPR" evidence="3">
    <location>
        <begin position="314"/>
        <end position="347"/>
    </location>
</feature>
<dbReference type="PROSITE" id="PS50005">
    <property type="entry name" value="TPR"/>
    <property type="match status" value="6"/>
</dbReference>
<dbReference type="Pfam" id="PF13176">
    <property type="entry name" value="TPR_7"/>
    <property type="match status" value="1"/>
</dbReference>
<dbReference type="SUPFAM" id="SSF48452">
    <property type="entry name" value="TPR-like"/>
    <property type="match status" value="5"/>
</dbReference>
<dbReference type="Pfam" id="PF13174">
    <property type="entry name" value="TPR_6"/>
    <property type="match status" value="3"/>
</dbReference>
<dbReference type="Pfam" id="PF12895">
    <property type="entry name" value="ANAPC3"/>
    <property type="match status" value="1"/>
</dbReference>
<organism evidence="5 6">
    <name type="scientific">Salinimicrobium gaetbulicola</name>
    <dbReference type="NCBI Taxonomy" id="999702"/>
    <lineage>
        <taxon>Bacteria</taxon>
        <taxon>Pseudomonadati</taxon>
        <taxon>Bacteroidota</taxon>
        <taxon>Flavobacteriia</taxon>
        <taxon>Flavobacteriales</taxon>
        <taxon>Flavobacteriaceae</taxon>
        <taxon>Salinimicrobium</taxon>
    </lineage>
</organism>
<accession>A0ABW3IES4</accession>
<dbReference type="Pfam" id="PF13432">
    <property type="entry name" value="TPR_16"/>
    <property type="match status" value="1"/>
</dbReference>
<dbReference type="InterPro" id="IPR011990">
    <property type="entry name" value="TPR-like_helical_dom_sf"/>
</dbReference>
<dbReference type="PANTHER" id="PTHR44186">
    <property type="match status" value="1"/>
</dbReference>
<dbReference type="EMBL" id="JBHTJP010000032">
    <property type="protein sequence ID" value="MFD0976260.1"/>
    <property type="molecule type" value="Genomic_DNA"/>
</dbReference>
<dbReference type="SMART" id="SM00028">
    <property type="entry name" value="TPR"/>
    <property type="match status" value="12"/>
</dbReference>
<feature type="repeat" description="TPR" evidence="3">
    <location>
        <begin position="611"/>
        <end position="644"/>
    </location>
</feature>
<evidence type="ECO:0000313" key="6">
    <source>
        <dbReference type="Proteomes" id="UP001597100"/>
    </source>
</evidence>
<evidence type="ECO:0000313" key="5">
    <source>
        <dbReference type="EMBL" id="MFD0976260.1"/>
    </source>
</evidence>
<dbReference type="PANTHER" id="PTHR44186:SF1">
    <property type="entry name" value="BARDET-BIEDL SYNDROME 4 PROTEIN"/>
    <property type="match status" value="1"/>
</dbReference>
<feature type="repeat" description="TPR" evidence="3">
    <location>
        <begin position="501"/>
        <end position="534"/>
    </location>
</feature>
<feature type="signal peptide" evidence="4">
    <location>
        <begin position="1"/>
        <end position="21"/>
    </location>
</feature>
<keyword evidence="2 3" id="KW-0802">TPR repeat</keyword>
<keyword evidence="1" id="KW-0677">Repeat</keyword>
<dbReference type="Proteomes" id="UP001597100">
    <property type="component" value="Unassembled WGS sequence"/>
</dbReference>
<feature type="repeat" description="TPR" evidence="3">
    <location>
        <begin position="648"/>
        <end position="681"/>
    </location>
</feature>
<dbReference type="PROSITE" id="PS50293">
    <property type="entry name" value="TPR_REGION"/>
    <property type="match status" value="1"/>
</dbReference>
<evidence type="ECO:0000256" key="3">
    <source>
        <dbReference type="PROSITE-ProRule" id="PRU00339"/>
    </source>
</evidence>
<proteinExistence type="predicted"/>
<keyword evidence="4" id="KW-0732">Signal</keyword>
<feature type="chain" id="PRO_5047069212" evidence="4">
    <location>
        <begin position="22"/>
        <end position="1007"/>
    </location>
</feature>
<sequence length="1007" mass="115847">MTHSKTYLFVVFLFLSISVFPQQTALHTTELADYNRALELYNGSQYLAAQTLFDEVQDEIDDERIKANCAYYIANAAIRLNQPGADELMEEFVERYPTSTKTNAAFLDVADYYFETGKYSLARKWYDTVDQDNLSRAEKERFNFNNGYSYFKGNKFDEAKEYLSKVKNSKKYGSQAKYYLGFMAYEGDDYREANELFEDVKQEERYQEDLSYFQSDMNFKQGNFEKAIQLGLEQLPKADRKDQSELNKIIGESYFNLGQYEKAIPYLTEYKGQRGRWNNTDYYQLGYAYFQQGDYEKAISEFNKIIDGKNAVAQNAYYHLAQSYLKTDKKQEALNAFKNASEMDFNKEIQADAALNYAKLSYEIGNNYASVPEVLMNYLEQYPNSSAKEEINELLINSFITTKNYEEAMRLLQGNRNFQNNVVYQQVALYRGIELFNEGNFREANEFFGKALSERRDPRFTALATFWKAESDFNLNNFREALIGYREFSGMSGAKNSAERENLDYNIGYAYFKQREYDRAIEYFKRYANNAANDDSRRNDAFVRLGDSYFVNSSYWPAMEAYNSAISMNGTQNDYAAFQKAISYGFVNRNESKIEALGDFLNRYPRSSYRDDASYELGNTYVAMNNTSRAMDAYDRLVREVPGSSLVPKALLKQGLIYYNRDQGNQALDKMKRVVTDYPNSPEAAQAVQTARLVYIDLGRIDEYAAWVKNLDFVEITDADLDNTTFEAADKQYRENNSEKARVALEKYIQSFPNGLHSLEANFYLAQLYFRDGNKAKSIPHYKFVIYRGGSEFNEQALARLAEVYLDQQNYSEAIPVLKQLETEAAYSQNVIFAQSNLMKSYLQEDRYSEAVSYAEKVLANPAAEKTAKNDAQVIIARAAIRTGNEARAQQAYAEVMKSASGELAAEALYYDAYFKHKNGNYKASNDAVQKLAKEYSGYKLYGAKGLVLMGKNFDQLGDAYQATYILDNVIKNFGQFPEVVKEARTELARIKAKEARTNASVEPTNN</sequence>
<protein>
    <submittedName>
        <fullName evidence="5">Tetratricopeptide repeat protein</fullName>
    </submittedName>
</protein>
<feature type="repeat" description="TPR" evidence="3">
    <location>
        <begin position="279"/>
        <end position="312"/>
    </location>
</feature>
<reference evidence="6" key="1">
    <citation type="journal article" date="2019" name="Int. J. Syst. Evol. Microbiol.">
        <title>The Global Catalogue of Microorganisms (GCM) 10K type strain sequencing project: providing services to taxonomists for standard genome sequencing and annotation.</title>
        <authorList>
            <consortium name="The Broad Institute Genomics Platform"/>
            <consortium name="The Broad Institute Genome Sequencing Center for Infectious Disease"/>
            <person name="Wu L."/>
            <person name="Ma J."/>
        </authorList>
    </citation>
    <scope>NUCLEOTIDE SEQUENCE [LARGE SCALE GENOMIC DNA]</scope>
    <source>
        <strain evidence="6">CCUG 60898</strain>
    </source>
</reference>
<comment type="caution">
    <text evidence="5">The sequence shown here is derived from an EMBL/GenBank/DDBJ whole genome shotgun (WGS) entry which is preliminary data.</text>
</comment>
<feature type="repeat" description="TPR" evidence="3">
    <location>
        <begin position="539"/>
        <end position="572"/>
    </location>
</feature>
<keyword evidence="6" id="KW-1185">Reference proteome</keyword>
<gene>
    <name evidence="5" type="ORF">ACFQ1G_05610</name>
</gene>
<dbReference type="RefSeq" id="WP_380737426.1">
    <property type="nucleotide sequence ID" value="NZ_JBHTJP010000032.1"/>
</dbReference>
<dbReference type="Pfam" id="PF13181">
    <property type="entry name" value="TPR_8"/>
    <property type="match status" value="1"/>
</dbReference>
<evidence type="ECO:0000256" key="2">
    <source>
        <dbReference type="ARBA" id="ARBA00022803"/>
    </source>
</evidence>
<evidence type="ECO:0000256" key="1">
    <source>
        <dbReference type="ARBA" id="ARBA00022737"/>
    </source>
</evidence>
<dbReference type="InterPro" id="IPR019734">
    <property type="entry name" value="TPR_rpt"/>
</dbReference>
<name>A0ABW3IES4_9FLAO</name>